<reference evidence="2 3" key="1">
    <citation type="submission" date="2018-10" db="EMBL/GenBank/DDBJ databases">
        <title>Natronolimnobius sp. XQ-INN 246 isolated from Inner Mongolia Autonomous Region of China.</title>
        <authorList>
            <person name="Xue Q."/>
        </authorList>
    </citation>
    <scope>NUCLEOTIDE SEQUENCE [LARGE SCALE GENOMIC DNA]</scope>
    <source>
        <strain evidence="2 3">XQ-INN 246</strain>
    </source>
</reference>
<feature type="transmembrane region" description="Helical" evidence="1">
    <location>
        <begin position="21"/>
        <end position="43"/>
    </location>
</feature>
<dbReference type="EMBL" id="RBZW01000076">
    <property type="protein sequence ID" value="THE62837.1"/>
    <property type="molecule type" value="Genomic_DNA"/>
</dbReference>
<evidence type="ECO:0000256" key="1">
    <source>
        <dbReference type="SAM" id="Phobius"/>
    </source>
</evidence>
<organism evidence="2 3">
    <name type="scientific">Salinadaptatus halalkaliphilus</name>
    <dbReference type="NCBI Taxonomy" id="2419781"/>
    <lineage>
        <taxon>Archaea</taxon>
        <taxon>Methanobacteriati</taxon>
        <taxon>Methanobacteriota</taxon>
        <taxon>Stenosarchaea group</taxon>
        <taxon>Halobacteria</taxon>
        <taxon>Halobacteriales</taxon>
        <taxon>Natrialbaceae</taxon>
        <taxon>Salinadaptatus</taxon>
    </lineage>
</organism>
<evidence type="ECO:0000313" key="3">
    <source>
        <dbReference type="Proteomes" id="UP000318864"/>
    </source>
</evidence>
<proteinExistence type="predicted"/>
<dbReference type="InterPro" id="IPR055713">
    <property type="entry name" value="DUF7289"/>
</dbReference>
<evidence type="ECO:0000313" key="2">
    <source>
        <dbReference type="EMBL" id="THE62837.1"/>
    </source>
</evidence>
<accession>A0A4V3VKS2</accession>
<comment type="caution">
    <text evidence="2">The sequence shown here is derived from an EMBL/GenBank/DDBJ whole genome shotgun (WGS) entry which is preliminary data.</text>
</comment>
<sequence length="262" mass="28497">MRANSPIPDTGTMDERGVSEVLSFVLVFGIILSSVVVVGMVGFDSIQSYQQLEQQGNAERAMNAFADNANDIVRYDGVNRRAGDLTLREGVVDPGASGSEMNVSVHDGGDELWNSSGTYGDDIGAFTYESESGTIAYEGGAVFREATDGTSVMRTDPMVTCRDDDIAMLSLVVINESEQSIQATDTVAFDIRENETKSTRTVFDDADTLTVSLNGDDGHESGWEMYFEHNGWDESSNEWSCESVERVSVDIVEVDISYPEIG</sequence>
<dbReference type="Proteomes" id="UP000318864">
    <property type="component" value="Unassembled WGS sequence"/>
</dbReference>
<name>A0A4V3VKS2_9EURY</name>
<dbReference type="OrthoDB" id="118051at2157"/>
<dbReference type="AlphaFoldDB" id="A0A4V3VKS2"/>
<gene>
    <name evidence="2" type="ORF">D8Y22_20465</name>
</gene>
<protein>
    <submittedName>
        <fullName evidence="2">Uncharacterized protein</fullName>
    </submittedName>
</protein>
<dbReference type="RefSeq" id="WP_141466469.1">
    <property type="nucleotide sequence ID" value="NZ_RBZW01000076.1"/>
</dbReference>
<dbReference type="Pfam" id="PF23960">
    <property type="entry name" value="DUF7289"/>
    <property type="match status" value="1"/>
</dbReference>
<keyword evidence="1" id="KW-0472">Membrane</keyword>
<keyword evidence="1" id="KW-0812">Transmembrane</keyword>
<keyword evidence="1" id="KW-1133">Transmembrane helix</keyword>
<keyword evidence="3" id="KW-1185">Reference proteome</keyword>